<evidence type="ECO:0000313" key="5">
    <source>
        <dbReference type="EMBL" id="CBK25491.2"/>
    </source>
</evidence>
<dbReference type="InterPro" id="IPR020845">
    <property type="entry name" value="AMP-binding_CS"/>
</dbReference>
<dbReference type="GO" id="GO:0004467">
    <property type="term" value="F:long-chain fatty acid-CoA ligase activity"/>
    <property type="evidence" value="ECO:0007669"/>
    <property type="project" value="TreeGrafter"/>
</dbReference>
<dbReference type="OrthoDB" id="3633556at2759"/>
<dbReference type="OMA" id="NHVFEQV"/>
<dbReference type="AlphaFoldDB" id="D8MBQ2"/>
<keyword evidence="2" id="KW-0276">Fatty acid metabolism</keyword>
<evidence type="ECO:0000259" key="4">
    <source>
        <dbReference type="Pfam" id="PF00501"/>
    </source>
</evidence>
<keyword evidence="3" id="KW-0443">Lipid metabolism</keyword>
<dbReference type="SUPFAM" id="SSF56801">
    <property type="entry name" value="Acetyl-CoA synthetase-like"/>
    <property type="match status" value="1"/>
</dbReference>
<dbReference type="GO" id="GO:0016020">
    <property type="term" value="C:membrane"/>
    <property type="evidence" value="ECO:0007669"/>
    <property type="project" value="TreeGrafter"/>
</dbReference>
<evidence type="ECO:0000256" key="3">
    <source>
        <dbReference type="ARBA" id="ARBA00023098"/>
    </source>
</evidence>
<dbReference type="Pfam" id="PF00501">
    <property type="entry name" value="AMP-binding"/>
    <property type="match status" value="1"/>
</dbReference>
<keyword evidence="6" id="KW-1185">Reference proteome</keyword>
<dbReference type="EMBL" id="FN668691">
    <property type="protein sequence ID" value="CBK25491.2"/>
    <property type="molecule type" value="Genomic_DNA"/>
</dbReference>
<dbReference type="Proteomes" id="UP000008312">
    <property type="component" value="Unassembled WGS sequence"/>
</dbReference>
<dbReference type="InterPro" id="IPR000873">
    <property type="entry name" value="AMP-dep_synth/lig_dom"/>
</dbReference>
<evidence type="ECO:0000313" key="6">
    <source>
        <dbReference type="Proteomes" id="UP000008312"/>
    </source>
</evidence>
<accession>D8MBQ2</accession>
<dbReference type="InterPro" id="IPR042099">
    <property type="entry name" value="ANL_N_sf"/>
</dbReference>
<dbReference type="GeneID" id="24922069"/>
<proteinExistence type="predicted"/>
<evidence type="ECO:0000256" key="2">
    <source>
        <dbReference type="ARBA" id="ARBA00022832"/>
    </source>
</evidence>
<gene>
    <name evidence="5" type="ORF">GSBLH_T00005088001</name>
</gene>
<dbReference type="PANTHER" id="PTHR43272:SF32">
    <property type="entry name" value="AMP-DEPENDENT SYNTHETASE_LIGASE DOMAIN-CONTAINING PROTEIN"/>
    <property type="match status" value="1"/>
</dbReference>
<dbReference type="GO" id="GO:0005783">
    <property type="term" value="C:endoplasmic reticulum"/>
    <property type="evidence" value="ECO:0007669"/>
    <property type="project" value="TreeGrafter"/>
</dbReference>
<dbReference type="RefSeq" id="XP_012899539.1">
    <property type="nucleotide sequence ID" value="XM_013044085.1"/>
</dbReference>
<dbReference type="PANTHER" id="PTHR43272">
    <property type="entry name" value="LONG-CHAIN-FATTY-ACID--COA LIGASE"/>
    <property type="match status" value="1"/>
</dbReference>
<evidence type="ECO:0000256" key="1">
    <source>
        <dbReference type="ARBA" id="ARBA00022598"/>
    </source>
</evidence>
<protein>
    <recommendedName>
        <fullName evidence="4">AMP-dependent synthetase/ligase domain-containing protein</fullName>
    </recommendedName>
</protein>
<dbReference type="InParanoid" id="D8MBQ2"/>
<organism evidence="5">
    <name type="scientific">Blastocystis hominis</name>
    <dbReference type="NCBI Taxonomy" id="12968"/>
    <lineage>
        <taxon>Eukaryota</taxon>
        <taxon>Sar</taxon>
        <taxon>Stramenopiles</taxon>
        <taxon>Bigyra</taxon>
        <taxon>Opalozoa</taxon>
        <taxon>Opalinata</taxon>
        <taxon>Blastocystidae</taxon>
        <taxon>Blastocystis</taxon>
    </lineage>
</organism>
<dbReference type="Pfam" id="PF23562">
    <property type="entry name" value="AMP-binding_C_3"/>
    <property type="match status" value="1"/>
</dbReference>
<dbReference type="PROSITE" id="PS00455">
    <property type="entry name" value="AMP_BINDING"/>
    <property type="match status" value="1"/>
</dbReference>
<feature type="domain" description="AMP-dependent synthetase/ligase" evidence="4">
    <location>
        <begin position="24"/>
        <end position="442"/>
    </location>
</feature>
<reference evidence="5" key="1">
    <citation type="submission" date="2010-02" db="EMBL/GenBank/DDBJ databases">
        <title>Sequencing and annotation of the Blastocystis hominis genome.</title>
        <authorList>
            <person name="Wincker P."/>
        </authorList>
    </citation>
    <scope>NUCLEOTIDE SEQUENCE</scope>
    <source>
        <strain evidence="5">Singapore isolate B</strain>
    </source>
</reference>
<name>D8MBQ2_BLAHO</name>
<sequence>MEIERNYDCDFNPEPTTLAAEFIKNCDAWRDTPAIVDKNDIKYTYGEYYQNALRFAKSCVKIGMQPLEVTGMIGFNSAELLFTLQGTWISGCVPAGVYTTNSPDACQYVLNHSEAKICVCQGGKNAAKIASIRESLPQLKAIIVYWPEDGVPNVEDNQYAKVYTWNDWMNLGNDIADEVILNRAKAIKPGNCATLIYTSGTTGNPKAVMCSHDSCVYNSLNLDYYAHFNLENRFVSFLPMNHIAAQFIDVMMPTCNKITVYIADPDALRGTLINTLRKARPTFFLAVPRVWEKFAESIRSSFAHASCFKKMFIKQAMKIGFQTAITRQYGKKFHKKMFYNLAKRYVFDPAREMLGLDKARTLVVSAAPVTDDTLNFFARLDMPIYDILGQSEGTAPICFQTDTNQEWRMYTAGRPLRGIMARTDPNTQEVQFKGRLVMMGYLKMPAETASTIDDEGWLHTGDQAVIDQDGFIKITGRLKELIVTAGGENVAPVPIENKILELCPIMANCIVVGDKRKFLSALVSLKTVVNPMTGEPSQNLLPTVISIIKANGGSATTVAEAKNDPAVNKMIQEAIDGYNKVAISRAQEIRKWYLMERDLSLSHGELTATLKLKRNVVHQHYEKQIDSLYV</sequence>
<keyword evidence="1" id="KW-0436">Ligase</keyword>
<dbReference type="Gene3D" id="3.40.50.12780">
    <property type="entry name" value="N-terminal domain of ligase-like"/>
    <property type="match status" value="1"/>
</dbReference>